<evidence type="ECO:0000256" key="2">
    <source>
        <dbReference type="ARBA" id="ARBA00022490"/>
    </source>
</evidence>
<evidence type="ECO:0000313" key="6">
    <source>
        <dbReference type="Proteomes" id="UP001148838"/>
    </source>
</evidence>
<reference evidence="5 6" key="1">
    <citation type="journal article" date="2022" name="Allergy">
        <title>Genome assembly and annotation of Periplaneta americana reveal a comprehensive cockroach allergen profile.</title>
        <authorList>
            <person name="Wang L."/>
            <person name="Xiong Q."/>
            <person name="Saelim N."/>
            <person name="Wang L."/>
            <person name="Nong W."/>
            <person name="Wan A.T."/>
            <person name="Shi M."/>
            <person name="Liu X."/>
            <person name="Cao Q."/>
            <person name="Hui J.H.L."/>
            <person name="Sookrung N."/>
            <person name="Leung T.F."/>
            <person name="Tungtrongchitr A."/>
            <person name="Tsui S.K.W."/>
        </authorList>
    </citation>
    <scope>NUCLEOTIDE SEQUENCE [LARGE SCALE GENOMIC DNA]</scope>
    <source>
        <strain evidence="5">PWHHKU_190912</strain>
    </source>
</reference>
<keyword evidence="2" id="KW-0963">Cytoplasm</keyword>
<dbReference type="Proteomes" id="UP001148838">
    <property type="component" value="Unassembled WGS sequence"/>
</dbReference>
<evidence type="ECO:0000256" key="4">
    <source>
        <dbReference type="ARBA" id="ARBA00022803"/>
    </source>
</evidence>
<dbReference type="InterPro" id="IPR051476">
    <property type="entry name" value="Bac_ResReg_Asp_Phosphatase"/>
</dbReference>
<protein>
    <submittedName>
        <fullName evidence="5">Uncharacterized protein</fullName>
    </submittedName>
</protein>
<evidence type="ECO:0000256" key="1">
    <source>
        <dbReference type="ARBA" id="ARBA00004496"/>
    </source>
</evidence>
<accession>A0ABQ8TW94</accession>
<proteinExistence type="predicted"/>
<keyword evidence="4" id="KW-0802">TPR repeat</keyword>
<evidence type="ECO:0000256" key="3">
    <source>
        <dbReference type="ARBA" id="ARBA00022737"/>
    </source>
</evidence>
<dbReference type="EMBL" id="JAJSOF020000003">
    <property type="protein sequence ID" value="KAJ4450123.1"/>
    <property type="molecule type" value="Genomic_DNA"/>
</dbReference>
<name>A0ABQ8TW94_PERAM</name>
<dbReference type="PANTHER" id="PTHR46630:SF1">
    <property type="entry name" value="TETRATRICOPEPTIDE REPEAT PROTEIN 29"/>
    <property type="match status" value="1"/>
</dbReference>
<feature type="non-terminal residue" evidence="5">
    <location>
        <position position="145"/>
    </location>
</feature>
<feature type="non-terminal residue" evidence="5">
    <location>
        <position position="1"/>
    </location>
</feature>
<sequence>NLDAESHALLQLAIFFMTRSEDWWWIAEQLFLKCVEVGHRYRADGGRREAIIRYCYGLMLLEQLDRPKEAYELLQEARELSRGHVWNAEKELGRPMESLYVETCCLLSSTLLSLSQEIRSEFPEQAIRYCNLAVRRAVEGKEPIK</sequence>
<keyword evidence="3" id="KW-0677">Repeat</keyword>
<comment type="caution">
    <text evidence="5">The sequence shown here is derived from an EMBL/GenBank/DDBJ whole genome shotgun (WGS) entry which is preliminary data.</text>
</comment>
<evidence type="ECO:0000313" key="5">
    <source>
        <dbReference type="EMBL" id="KAJ4450123.1"/>
    </source>
</evidence>
<gene>
    <name evidence="5" type="ORF">ANN_01530</name>
</gene>
<keyword evidence="6" id="KW-1185">Reference proteome</keyword>
<comment type="subcellular location">
    <subcellularLocation>
        <location evidence="1">Cytoplasm</location>
    </subcellularLocation>
</comment>
<dbReference type="PANTHER" id="PTHR46630">
    <property type="entry name" value="TETRATRICOPEPTIDE REPEAT PROTEIN 29"/>
    <property type="match status" value="1"/>
</dbReference>
<organism evidence="5 6">
    <name type="scientific">Periplaneta americana</name>
    <name type="common">American cockroach</name>
    <name type="synonym">Blatta americana</name>
    <dbReference type="NCBI Taxonomy" id="6978"/>
    <lineage>
        <taxon>Eukaryota</taxon>
        <taxon>Metazoa</taxon>
        <taxon>Ecdysozoa</taxon>
        <taxon>Arthropoda</taxon>
        <taxon>Hexapoda</taxon>
        <taxon>Insecta</taxon>
        <taxon>Pterygota</taxon>
        <taxon>Neoptera</taxon>
        <taxon>Polyneoptera</taxon>
        <taxon>Dictyoptera</taxon>
        <taxon>Blattodea</taxon>
        <taxon>Blattoidea</taxon>
        <taxon>Blattidae</taxon>
        <taxon>Blattinae</taxon>
        <taxon>Periplaneta</taxon>
    </lineage>
</organism>